<organism evidence="2 3">
    <name type="scientific">Natrinema longum</name>
    <dbReference type="NCBI Taxonomy" id="370324"/>
    <lineage>
        <taxon>Archaea</taxon>
        <taxon>Methanobacteriati</taxon>
        <taxon>Methanobacteriota</taxon>
        <taxon>Stenosarchaea group</taxon>
        <taxon>Halobacteria</taxon>
        <taxon>Halobacteriales</taxon>
        <taxon>Natrialbaceae</taxon>
        <taxon>Natrinema</taxon>
    </lineage>
</organism>
<keyword evidence="3" id="KW-1185">Reference proteome</keyword>
<dbReference type="AlphaFoldDB" id="A0A8A2UBE2"/>
<evidence type="ECO:0000313" key="2">
    <source>
        <dbReference type="EMBL" id="QSW85940.1"/>
    </source>
</evidence>
<feature type="transmembrane region" description="Helical" evidence="1">
    <location>
        <begin position="79"/>
        <end position="98"/>
    </location>
</feature>
<feature type="transmembrane region" description="Helical" evidence="1">
    <location>
        <begin position="54"/>
        <end position="72"/>
    </location>
</feature>
<dbReference type="EMBL" id="CP071463">
    <property type="protein sequence ID" value="QSW85940.1"/>
    <property type="molecule type" value="Genomic_DNA"/>
</dbReference>
<protein>
    <recommendedName>
        <fullName evidence="4">Metal-dependent hydrolase</fullName>
    </recommendedName>
</protein>
<dbReference type="Proteomes" id="UP000663191">
    <property type="component" value="Chromosome"/>
</dbReference>
<keyword evidence="1" id="KW-1133">Transmembrane helix</keyword>
<dbReference type="KEGG" id="hlo:J0X27_03650"/>
<evidence type="ECO:0000313" key="3">
    <source>
        <dbReference type="Proteomes" id="UP000663191"/>
    </source>
</evidence>
<name>A0A8A2UBE2_9EURY</name>
<proteinExistence type="predicted"/>
<sequence>MTATVVTLVLFPTHLVAAALVGRATTLSSRWLVVGAALPDLVDKPLGMVGVVELYHSIGHSAILLIVALPLARHSRVGAAAAVGWGSHLLLDALHVVVNGRPGDALFVGWPVVVPSDPLGIPPGSFVLHYLWTPSFFLEVGVWLVLGAVLLEDRIVGR</sequence>
<feature type="transmembrane region" description="Helical" evidence="1">
    <location>
        <begin position="130"/>
        <end position="151"/>
    </location>
</feature>
<accession>A0A8A2UBE2</accession>
<evidence type="ECO:0000256" key="1">
    <source>
        <dbReference type="SAM" id="Phobius"/>
    </source>
</evidence>
<keyword evidence="1" id="KW-0812">Transmembrane</keyword>
<reference evidence="2 3" key="1">
    <citation type="journal article" date="2006" name="Int. J. Syst. Evol. Microbiol.">
        <title>Haloterrigena longa sp. nov. and Haloterrigena limicola sp. nov., extremely halophilic archaea isolated from a salt lake.</title>
        <authorList>
            <person name="Cui H.L."/>
            <person name="Tohty D."/>
            <person name="Zhou P.J."/>
            <person name="Liu S.J."/>
        </authorList>
    </citation>
    <scope>NUCLEOTIDE SEQUENCE [LARGE SCALE GENOMIC DNA]</scope>
    <source>
        <strain evidence="2 3">ABH32</strain>
    </source>
</reference>
<dbReference type="OrthoDB" id="200338at2157"/>
<gene>
    <name evidence="2" type="ORF">J0X27_03650</name>
</gene>
<evidence type="ECO:0008006" key="4">
    <source>
        <dbReference type="Google" id="ProtNLM"/>
    </source>
</evidence>
<keyword evidence="1" id="KW-0472">Membrane</keyword>